<evidence type="ECO:0000313" key="9">
    <source>
        <dbReference type="EMBL" id="SEV79874.1"/>
    </source>
</evidence>
<dbReference type="GO" id="GO:0005886">
    <property type="term" value="C:plasma membrane"/>
    <property type="evidence" value="ECO:0007669"/>
    <property type="project" value="UniProtKB-SubCell"/>
</dbReference>
<dbReference type="OrthoDB" id="44105at2157"/>
<dbReference type="PANTHER" id="PTHR43163">
    <property type="entry name" value="DIPEPTIDE TRANSPORT SYSTEM PERMEASE PROTEIN DPPB-RELATED"/>
    <property type="match status" value="1"/>
</dbReference>
<evidence type="ECO:0000256" key="1">
    <source>
        <dbReference type="ARBA" id="ARBA00004651"/>
    </source>
</evidence>
<keyword evidence="6 7" id="KW-0472">Membrane</keyword>
<dbReference type="PANTHER" id="PTHR43163:SF6">
    <property type="entry name" value="DIPEPTIDE TRANSPORT SYSTEM PERMEASE PROTEIN DPPB-RELATED"/>
    <property type="match status" value="1"/>
</dbReference>
<organism evidence="9 10">
    <name type="scientific">Natrinema salifodinae</name>
    <dbReference type="NCBI Taxonomy" id="1202768"/>
    <lineage>
        <taxon>Archaea</taxon>
        <taxon>Methanobacteriati</taxon>
        <taxon>Methanobacteriota</taxon>
        <taxon>Stenosarchaea group</taxon>
        <taxon>Halobacteria</taxon>
        <taxon>Halobacteriales</taxon>
        <taxon>Natrialbaceae</taxon>
        <taxon>Natrinema</taxon>
    </lineage>
</organism>
<feature type="transmembrane region" description="Helical" evidence="7">
    <location>
        <begin position="261"/>
        <end position="285"/>
    </location>
</feature>
<dbReference type="SUPFAM" id="SSF161098">
    <property type="entry name" value="MetI-like"/>
    <property type="match status" value="1"/>
</dbReference>
<keyword evidence="10" id="KW-1185">Reference proteome</keyword>
<dbReference type="InterPro" id="IPR000515">
    <property type="entry name" value="MetI-like"/>
</dbReference>
<dbReference type="RefSeq" id="WP_049991662.1">
    <property type="nucleotide sequence ID" value="NZ_FOIS01000001.1"/>
</dbReference>
<comment type="similarity">
    <text evidence="7">Belongs to the binding-protein-dependent transport system permease family.</text>
</comment>
<dbReference type="PROSITE" id="PS50928">
    <property type="entry name" value="ABC_TM1"/>
    <property type="match status" value="1"/>
</dbReference>
<evidence type="ECO:0000256" key="2">
    <source>
        <dbReference type="ARBA" id="ARBA00022448"/>
    </source>
</evidence>
<evidence type="ECO:0000256" key="5">
    <source>
        <dbReference type="ARBA" id="ARBA00022989"/>
    </source>
</evidence>
<keyword evidence="2 7" id="KW-0813">Transport</keyword>
<dbReference type="AlphaFoldDB" id="A0A1I0LZI0"/>
<keyword evidence="5 7" id="KW-1133">Transmembrane helix</keyword>
<dbReference type="EMBL" id="FOIS01000001">
    <property type="protein sequence ID" value="SEV79874.1"/>
    <property type="molecule type" value="Genomic_DNA"/>
</dbReference>
<feature type="transmembrane region" description="Helical" evidence="7">
    <location>
        <begin position="305"/>
        <end position="324"/>
    </location>
</feature>
<proteinExistence type="inferred from homology"/>
<name>A0A1I0LZI0_9EURY</name>
<sequence>MSLAKFLLTRLLQGVFVVWGVVTVMFGLRAVSPGDPANLIVGEAADPAIRDQVREQYGLNEPIYVQYFDYVRGMVVGDFGYSFQSGREVEAMVVERIPATLELAVAATVIAIVIAVPLGVVSASRRNEPADYGATLFSLVGISTPNFWLGLMLILLFAVRFQDPMEAILGFSFPTGRRPVGLGEAALTLATTGNAGGLFTWLRHIALPAITLGTYFTALITRLTRSGMIDELGKPYVAATEAKGLPGALIRYKHVLRNTMIPIITVLGLQLGTLIGGAVITETVFNWPGLGDRLIQALNSRDWPLMQGIIVFIGIGFVLINIAVDTLYASLDPRVTDE</sequence>
<evidence type="ECO:0000313" key="10">
    <source>
        <dbReference type="Proteomes" id="UP000183275"/>
    </source>
</evidence>
<dbReference type="CDD" id="cd06261">
    <property type="entry name" value="TM_PBP2"/>
    <property type="match status" value="1"/>
</dbReference>
<dbReference type="Proteomes" id="UP000183275">
    <property type="component" value="Unassembled WGS sequence"/>
</dbReference>
<evidence type="ECO:0000256" key="3">
    <source>
        <dbReference type="ARBA" id="ARBA00022475"/>
    </source>
</evidence>
<dbReference type="InterPro" id="IPR035906">
    <property type="entry name" value="MetI-like_sf"/>
</dbReference>
<evidence type="ECO:0000256" key="6">
    <source>
        <dbReference type="ARBA" id="ARBA00023136"/>
    </source>
</evidence>
<keyword evidence="3" id="KW-1003">Cell membrane</keyword>
<dbReference type="Pfam" id="PF19300">
    <property type="entry name" value="BPD_transp_1_N"/>
    <property type="match status" value="1"/>
</dbReference>
<feature type="domain" description="ABC transmembrane type-1" evidence="8">
    <location>
        <begin position="97"/>
        <end position="328"/>
    </location>
</feature>
<keyword evidence="4 7" id="KW-0812">Transmembrane</keyword>
<dbReference type="Pfam" id="PF00528">
    <property type="entry name" value="BPD_transp_1"/>
    <property type="match status" value="1"/>
</dbReference>
<reference evidence="10" key="1">
    <citation type="submission" date="2016-10" db="EMBL/GenBank/DDBJ databases">
        <authorList>
            <person name="Varghese N."/>
        </authorList>
    </citation>
    <scope>NUCLEOTIDE SEQUENCE [LARGE SCALE GENOMIC DNA]</scope>
    <source>
        <strain evidence="10">CGMCC 1.12284</strain>
    </source>
</reference>
<dbReference type="Gene3D" id="1.10.3720.10">
    <property type="entry name" value="MetI-like"/>
    <property type="match status" value="1"/>
</dbReference>
<evidence type="ECO:0000256" key="7">
    <source>
        <dbReference type="RuleBase" id="RU363032"/>
    </source>
</evidence>
<feature type="transmembrane region" description="Helical" evidence="7">
    <location>
        <begin position="7"/>
        <end position="28"/>
    </location>
</feature>
<feature type="transmembrane region" description="Helical" evidence="7">
    <location>
        <begin position="103"/>
        <end position="124"/>
    </location>
</feature>
<dbReference type="eggNOG" id="arCOG00751">
    <property type="taxonomic scope" value="Archaea"/>
</dbReference>
<evidence type="ECO:0000259" key="8">
    <source>
        <dbReference type="PROSITE" id="PS50928"/>
    </source>
</evidence>
<dbReference type="GO" id="GO:0055085">
    <property type="term" value="P:transmembrane transport"/>
    <property type="evidence" value="ECO:0007669"/>
    <property type="project" value="InterPro"/>
</dbReference>
<feature type="transmembrane region" description="Helical" evidence="7">
    <location>
        <begin position="201"/>
        <end position="220"/>
    </location>
</feature>
<dbReference type="STRING" id="1202768.SAMN05216285_0037"/>
<protein>
    <submittedName>
        <fullName evidence="9">Peptide/nickel transport system permease protein</fullName>
    </submittedName>
</protein>
<accession>A0A1I0LZI0</accession>
<evidence type="ECO:0000256" key="4">
    <source>
        <dbReference type="ARBA" id="ARBA00022692"/>
    </source>
</evidence>
<dbReference type="InterPro" id="IPR045621">
    <property type="entry name" value="BPD_transp_1_N"/>
</dbReference>
<feature type="transmembrane region" description="Helical" evidence="7">
    <location>
        <begin position="136"/>
        <end position="159"/>
    </location>
</feature>
<comment type="subcellular location">
    <subcellularLocation>
        <location evidence="1 7">Cell membrane</location>
        <topology evidence="1 7">Multi-pass membrane protein</topology>
    </subcellularLocation>
</comment>
<gene>
    <name evidence="9" type="ORF">SAMN05216285_0037</name>
</gene>